<keyword evidence="2" id="KW-0645">Protease</keyword>
<dbReference type="PANTHER" id="PTHR46825">
    <property type="entry name" value="D-ALANYL-D-ALANINE-CARBOXYPEPTIDASE/ENDOPEPTIDASE AMPH"/>
    <property type="match status" value="1"/>
</dbReference>
<dbReference type="SUPFAM" id="SSF56601">
    <property type="entry name" value="beta-lactamase/transpeptidase-like"/>
    <property type="match status" value="1"/>
</dbReference>
<dbReference type="EMBL" id="FNBA01000044">
    <property type="protein sequence ID" value="SDF30946.1"/>
    <property type="molecule type" value="Genomic_DNA"/>
</dbReference>
<name>A0A1G7K121_9FLAO</name>
<dbReference type="InterPro" id="IPR001466">
    <property type="entry name" value="Beta-lactam-related"/>
</dbReference>
<evidence type="ECO:0000313" key="3">
    <source>
        <dbReference type="Proteomes" id="UP000199321"/>
    </source>
</evidence>
<proteinExistence type="predicted"/>
<dbReference type="GO" id="GO:0004180">
    <property type="term" value="F:carboxypeptidase activity"/>
    <property type="evidence" value="ECO:0007669"/>
    <property type="project" value="UniProtKB-KW"/>
</dbReference>
<sequence length="386" mass="43521">MKKINLTLGILIGLIIFSCSSNQTLLAQNKYKGAPKHQELGIDIFPDSTNYILDQSLESELTIKLNQKIDELFEKHNVTGITATVLVPEKGIWETNRGFISKPENIHIDSLSVFSWMSVSKLITSTIIHQLVLEGKLSFKDKLSKWYPEIQYSKKITIEQLLNHTNGIYSFNADPDFQSSNKNFSPEELLERFKAKKNLFKPNEYWSYTNTGYVLLALIIEKVEAKIFKQVVKERISDALNLKTLKASKEIPSNLALAHNKDSVIPKDSSGPMGAGNIISDSKDIAVFLSALLTGKIIPIEMVQAMMKDLYPMFDKGTYYGNGIMLYDFKELNNTDNLWIGHSGGTENYKTIAFYDVKSKVIMAISINQNFPAEAVANKLMEIITK</sequence>
<dbReference type="AlphaFoldDB" id="A0A1G7K121"/>
<keyword evidence="2" id="KW-0378">Hydrolase</keyword>
<accession>A0A1G7K121</accession>
<dbReference type="OrthoDB" id="9793489at2"/>
<evidence type="ECO:0000259" key="1">
    <source>
        <dbReference type="Pfam" id="PF00144"/>
    </source>
</evidence>
<dbReference type="Pfam" id="PF00144">
    <property type="entry name" value="Beta-lactamase"/>
    <property type="match status" value="1"/>
</dbReference>
<dbReference type="Gene3D" id="3.40.710.10">
    <property type="entry name" value="DD-peptidase/beta-lactamase superfamily"/>
    <property type="match status" value="1"/>
</dbReference>
<dbReference type="InterPro" id="IPR050491">
    <property type="entry name" value="AmpC-like"/>
</dbReference>
<gene>
    <name evidence="2" type="ORF">SAMN05421855_1441</name>
</gene>
<keyword evidence="2" id="KW-0121">Carboxypeptidase</keyword>
<feature type="domain" description="Beta-lactamase-related" evidence="1">
    <location>
        <begin position="65"/>
        <end position="377"/>
    </location>
</feature>
<reference evidence="2 3" key="1">
    <citation type="submission" date="2016-10" db="EMBL/GenBank/DDBJ databases">
        <authorList>
            <person name="de Groot N.N."/>
        </authorList>
    </citation>
    <scope>NUCLEOTIDE SEQUENCE [LARGE SCALE GENOMIC DNA]</scope>
    <source>
        <strain evidence="2 3">DSM 16195</strain>
    </source>
</reference>
<dbReference type="STRING" id="227084.SAMN05421855_1441"/>
<dbReference type="RefSeq" id="WP_093145582.1">
    <property type="nucleotide sequence ID" value="NZ_BMWO01000023.1"/>
</dbReference>
<dbReference type="PROSITE" id="PS51257">
    <property type="entry name" value="PROKAR_LIPOPROTEIN"/>
    <property type="match status" value="1"/>
</dbReference>
<dbReference type="PANTHER" id="PTHR46825:SF7">
    <property type="entry name" value="D-ALANYL-D-ALANINE CARBOXYPEPTIDASE"/>
    <property type="match status" value="1"/>
</dbReference>
<keyword evidence="3" id="KW-1185">Reference proteome</keyword>
<protein>
    <submittedName>
        <fullName evidence="2">D-alanyl-D-alanine carboxypeptidase</fullName>
    </submittedName>
</protein>
<organism evidence="2 3">
    <name type="scientific">Ulvibacter litoralis</name>
    <dbReference type="NCBI Taxonomy" id="227084"/>
    <lineage>
        <taxon>Bacteria</taxon>
        <taxon>Pseudomonadati</taxon>
        <taxon>Bacteroidota</taxon>
        <taxon>Flavobacteriia</taxon>
        <taxon>Flavobacteriales</taxon>
        <taxon>Flavobacteriaceae</taxon>
        <taxon>Ulvibacter</taxon>
    </lineage>
</organism>
<evidence type="ECO:0000313" key="2">
    <source>
        <dbReference type="EMBL" id="SDF30946.1"/>
    </source>
</evidence>
<dbReference type="Proteomes" id="UP000199321">
    <property type="component" value="Unassembled WGS sequence"/>
</dbReference>
<dbReference type="InterPro" id="IPR012338">
    <property type="entry name" value="Beta-lactam/transpept-like"/>
</dbReference>